<dbReference type="Gene3D" id="3.40.50.720">
    <property type="entry name" value="NAD(P)-binding Rossmann-like Domain"/>
    <property type="match status" value="1"/>
</dbReference>
<dbReference type="GO" id="GO:0016491">
    <property type="term" value="F:oxidoreductase activity"/>
    <property type="evidence" value="ECO:0007669"/>
    <property type="project" value="UniProtKB-KW"/>
</dbReference>
<evidence type="ECO:0000256" key="1">
    <source>
        <dbReference type="ARBA" id="ARBA00006484"/>
    </source>
</evidence>
<dbReference type="FunFam" id="3.40.50.720:FF:000374">
    <property type="entry name" value="3-oxoacyl-(Acyl-carrier-protein) reductase"/>
    <property type="match status" value="1"/>
</dbReference>
<evidence type="ECO:0000256" key="2">
    <source>
        <dbReference type="ARBA" id="ARBA00022857"/>
    </source>
</evidence>
<dbReference type="PRINTS" id="PR00081">
    <property type="entry name" value="GDHRDH"/>
</dbReference>
<proteinExistence type="inferred from homology"/>
<dbReference type="PRINTS" id="PR00080">
    <property type="entry name" value="SDRFAMILY"/>
</dbReference>
<dbReference type="Pfam" id="PF13561">
    <property type="entry name" value="adh_short_C2"/>
    <property type="match status" value="1"/>
</dbReference>
<dbReference type="PANTHER" id="PTHR43639">
    <property type="entry name" value="OXIDOREDUCTASE, SHORT-CHAIN DEHYDROGENASE/REDUCTASE FAMILY (AFU_ORTHOLOGUE AFUA_5G02870)"/>
    <property type="match status" value="1"/>
</dbReference>
<dbReference type="EMBL" id="CVMT01000001">
    <property type="protein sequence ID" value="CRG83543.1"/>
    <property type="molecule type" value="Genomic_DNA"/>
</dbReference>
<accession>A0A0U1LKM4</accession>
<evidence type="ECO:0000313" key="4">
    <source>
        <dbReference type="EMBL" id="CRG83543.1"/>
    </source>
</evidence>
<dbReference type="SUPFAM" id="SSF51735">
    <property type="entry name" value="NAD(P)-binding Rossmann-fold domains"/>
    <property type="match status" value="1"/>
</dbReference>
<dbReference type="Proteomes" id="UP000054383">
    <property type="component" value="Unassembled WGS sequence"/>
</dbReference>
<dbReference type="AlphaFoldDB" id="A0A0U1LKM4"/>
<organism evidence="4 5">
    <name type="scientific">Talaromyces islandicus</name>
    <name type="common">Penicillium islandicum</name>
    <dbReference type="NCBI Taxonomy" id="28573"/>
    <lineage>
        <taxon>Eukaryota</taxon>
        <taxon>Fungi</taxon>
        <taxon>Dikarya</taxon>
        <taxon>Ascomycota</taxon>
        <taxon>Pezizomycotina</taxon>
        <taxon>Eurotiomycetes</taxon>
        <taxon>Eurotiomycetidae</taxon>
        <taxon>Eurotiales</taxon>
        <taxon>Trichocomaceae</taxon>
        <taxon>Talaromyces</taxon>
        <taxon>Talaromyces sect. Islandici</taxon>
    </lineage>
</organism>
<reference evidence="4 5" key="1">
    <citation type="submission" date="2015-04" db="EMBL/GenBank/DDBJ databases">
        <authorList>
            <person name="Syromyatnikov M.Y."/>
            <person name="Popov V.N."/>
        </authorList>
    </citation>
    <scope>NUCLEOTIDE SEQUENCE [LARGE SCALE GENOMIC DNA]</scope>
    <source>
        <strain evidence="4">WF-38-12</strain>
    </source>
</reference>
<evidence type="ECO:0000313" key="5">
    <source>
        <dbReference type="Proteomes" id="UP000054383"/>
    </source>
</evidence>
<dbReference type="PANTHER" id="PTHR43639:SF1">
    <property type="entry name" value="SHORT-CHAIN DEHYDROGENASE_REDUCTASE FAMILY PROTEIN"/>
    <property type="match status" value="1"/>
</dbReference>
<dbReference type="InterPro" id="IPR036291">
    <property type="entry name" value="NAD(P)-bd_dom_sf"/>
</dbReference>
<dbReference type="PROSITE" id="PS00061">
    <property type="entry name" value="ADH_SHORT"/>
    <property type="match status" value="1"/>
</dbReference>
<dbReference type="STRING" id="28573.A0A0U1LKM4"/>
<keyword evidence="3" id="KW-0560">Oxidoreductase</keyword>
<name>A0A0U1LKM4_TALIS</name>
<dbReference type="OMA" id="MTYRASK"/>
<keyword evidence="5" id="KW-1185">Reference proteome</keyword>
<dbReference type="OrthoDB" id="47007at2759"/>
<dbReference type="InterPro" id="IPR002347">
    <property type="entry name" value="SDR_fam"/>
</dbReference>
<dbReference type="InterPro" id="IPR020904">
    <property type="entry name" value="Sc_DH/Rdtase_CS"/>
</dbReference>
<sequence>MASSPVTIQNLLGKVAIVTGASRGIGAGIALELAKRGAKVAITYTSSKSDAIVTDLVKNITIMNHHSGGKAVIAIKADLRIPSSAASIVEQATHAFGPHIDILVNNAGVELVKLVQDVSSDDFSFVYDLNVRAPMLMLQQVLPFLRAPGRIINIGSVGGRCGFKGLSTYCSSKAALEGMTRCWAAELGGAKHTVNTVNPGPVQSEMMDNIPVEIVEMQRKGTPIENRFGTVDDIAQIVAWLASEESRWVTGQALAGSGGWAMY</sequence>
<evidence type="ECO:0000256" key="3">
    <source>
        <dbReference type="ARBA" id="ARBA00023002"/>
    </source>
</evidence>
<protein>
    <submittedName>
        <fullName evidence="4">Uncharacterized protein</fullName>
    </submittedName>
</protein>
<comment type="similarity">
    <text evidence="1">Belongs to the short-chain dehydrogenases/reductases (SDR) family.</text>
</comment>
<keyword evidence="2" id="KW-0521">NADP</keyword>
<gene>
    <name evidence="4" type="ORF">PISL3812_00895</name>
</gene>